<gene>
    <name evidence="8" type="ORF">Naga_100066g25</name>
</gene>
<evidence type="ECO:0000256" key="7">
    <source>
        <dbReference type="SAM" id="SignalP"/>
    </source>
</evidence>
<feature type="signal peptide" evidence="7">
    <location>
        <begin position="1"/>
        <end position="27"/>
    </location>
</feature>
<protein>
    <submittedName>
        <fullName evidence="8">Flavin monooxygenase FMO</fullName>
    </submittedName>
</protein>
<dbReference type="EMBL" id="AZIL01002196">
    <property type="protein sequence ID" value="EWM22364.1"/>
    <property type="molecule type" value="Genomic_DNA"/>
</dbReference>
<evidence type="ECO:0000256" key="3">
    <source>
        <dbReference type="ARBA" id="ARBA00022827"/>
    </source>
</evidence>
<evidence type="ECO:0000256" key="4">
    <source>
        <dbReference type="ARBA" id="ARBA00022857"/>
    </source>
</evidence>
<dbReference type="SUPFAM" id="SSF51905">
    <property type="entry name" value="FAD/NAD(P)-binding domain"/>
    <property type="match status" value="2"/>
</dbReference>
<evidence type="ECO:0000313" key="8">
    <source>
        <dbReference type="EMBL" id="EWM22364.1"/>
    </source>
</evidence>
<feature type="compositionally biased region" description="Basic and acidic residues" evidence="6">
    <location>
        <begin position="194"/>
        <end position="208"/>
    </location>
</feature>
<dbReference type="Proteomes" id="UP000019335">
    <property type="component" value="Unassembled WGS sequence"/>
</dbReference>
<keyword evidence="4" id="KW-0521">NADP</keyword>
<evidence type="ECO:0000256" key="6">
    <source>
        <dbReference type="SAM" id="MobiDB-lite"/>
    </source>
</evidence>
<sequence>MFAGNLPLGLLVLTIPTALFSPSHVLSFRRMRRTLPTFIVTDLVPSREGWGRRFMTMASAEASHRPQKVAVLGAGAAGLVTGRLFHEAGFRVRIFEKTSTVGGVWKYRPEDVVYRSLVTNLPKEIMAFLDTPFDPSLPSFLRHTDVQTYLEGYAKQYDVEKLITFDTEVKEVRPVRRTRGQEGEGAAPYPPGDYTREHGLGAAREKGGPEGAGEEGEAPMWRVTVVRQAGGSVAGACEGVPESEVFDAVVVCNGHYQVPHCPDLPGLREHYRGRVMHSRDYDHPEALRGLKVLCVGYRASGTDIAREVAQVASEVHVVDRRLSKMTEDGKDEAGSLQRGNIYRRPGLRVFLPGGDGKSAMFEDGSVCTGIDLVLYCTGFQYHMPFLSGGSAFESRPLSPSALLSDARLLRVEDRAVFPLYQHLFHAFFPSLVFIGLLHSVVPFPLFELQALWALKTLRQPLGSDPPPPSLPPRRRRFQWLEEEKMRQEAAGRVLGRDWFFLGPGQWAYKRLLAREAGCLTSALEEDLQVREGIYNDVSNRRPVFPGGSDAYRRCEYRRVAGGEGWEVEVGGKGSFEGAGEEKGEGARKAEC</sequence>
<dbReference type="InterPro" id="IPR050346">
    <property type="entry name" value="FMO-like"/>
</dbReference>
<keyword evidence="8" id="KW-0503">Monooxygenase</keyword>
<dbReference type="GO" id="GO:0050661">
    <property type="term" value="F:NADP binding"/>
    <property type="evidence" value="ECO:0007669"/>
    <property type="project" value="InterPro"/>
</dbReference>
<dbReference type="OrthoDB" id="66881at2759"/>
<reference evidence="8 9" key="1">
    <citation type="journal article" date="2014" name="Mol. Plant">
        <title>Chromosome Scale Genome Assembly and Transcriptome Profiling of Nannochloropsis gaditana in Nitrogen Depletion.</title>
        <authorList>
            <person name="Corteggiani Carpinelli E."/>
            <person name="Telatin A."/>
            <person name="Vitulo N."/>
            <person name="Forcato C."/>
            <person name="D'Angelo M."/>
            <person name="Schiavon R."/>
            <person name="Vezzi A."/>
            <person name="Giacometti G.M."/>
            <person name="Morosinotto T."/>
            <person name="Valle G."/>
        </authorList>
    </citation>
    <scope>NUCLEOTIDE SEQUENCE [LARGE SCALE GENOMIC DNA]</scope>
    <source>
        <strain evidence="8 9">B-31</strain>
    </source>
</reference>
<keyword evidence="5" id="KW-0560">Oxidoreductase</keyword>
<feature type="region of interest" description="Disordered" evidence="6">
    <location>
        <begin position="177"/>
        <end position="217"/>
    </location>
</feature>
<comment type="similarity">
    <text evidence="1">Belongs to the FMO family.</text>
</comment>
<dbReference type="InterPro" id="IPR020946">
    <property type="entry name" value="Flavin_mOase-like"/>
</dbReference>
<dbReference type="AlphaFoldDB" id="W7TNR6"/>
<dbReference type="Gene3D" id="3.50.50.60">
    <property type="entry name" value="FAD/NAD(P)-binding domain"/>
    <property type="match status" value="2"/>
</dbReference>
<dbReference type="GO" id="GO:0050660">
    <property type="term" value="F:flavin adenine dinucleotide binding"/>
    <property type="evidence" value="ECO:0007669"/>
    <property type="project" value="InterPro"/>
</dbReference>
<evidence type="ECO:0000256" key="5">
    <source>
        <dbReference type="ARBA" id="ARBA00023002"/>
    </source>
</evidence>
<dbReference type="Pfam" id="PF00743">
    <property type="entry name" value="FMO-like"/>
    <property type="match status" value="2"/>
</dbReference>
<evidence type="ECO:0000256" key="2">
    <source>
        <dbReference type="ARBA" id="ARBA00022630"/>
    </source>
</evidence>
<feature type="chain" id="PRO_5004901067" evidence="7">
    <location>
        <begin position="28"/>
        <end position="591"/>
    </location>
</feature>
<organism evidence="8 9">
    <name type="scientific">Nannochloropsis gaditana</name>
    <dbReference type="NCBI Taxonomy" id="72520"/>
    <lineage>
        <taxon>Eukaryota</taxon>
        <taxon>Sar</taxon>
        <taxon>Stramenopiles</taxon>
        <taxon>Ochrophyta</taxon>
        <taxon>Eustigmatophyceae</taxon>
        <taxon>Eustigmatales</taxon>
        <taxon>Monodopsidaceae</taxon>
        <taxon>Nannochloropsis</taxon>
    </lineage>
</organism>
<keyword evidence="3" id="KW-0274">FAD</keyword>
<keyword evidence="9" id="KW-1185">Reference proteome</keyword>
<dbReference type="PANTHER" id="PTHR23023">
    <property type="entry name" value="DIMETHYLANILINE MONOOXYGENASE"/>
    <property type="match status" value="1"/>
</dbReference>
<keyword evidence="2" id="KW-0285">Flavoprotein</keyword>
<dbReference type="InterPro" id="IPR036188">
    <property type="entry name" value="FAD/NAD-bd_sf"/>
</dbReference>
<evidence type="ECO:0000313" key="9">
    <source>
        <dbReference type="Proteomes" id="UP000019335"/>
    </source>
</evidence>
<proteinExistence type="inferred from homology"/>
<keyword evidence="7" id="KW-0732">Signal</keyword>
<feature type="compositionally biased region" description="Basic and acidic residues" evidence="6">
    <location>
        <begin position="579"/>
        <end position="591"/>
    </location>
</feature>
<comment type="caution">
    <text evidence="8">The sequence shown here is derived from an EMBL/GenBank/DDBJ whole genome shotgun (WGS) entry which is preliminary data.</text>
</comment>
<evidence type="ECO:0000256" key="1">
    <source>
        <dbReference type="ARBA" id="ARBA00009183"/>
    </source>
</evidence>
<dbReference type="GO" id="GO:0004499">
    <property type="term" value="F:N,N-dimethylaniline monooxygenase activity"/>
    <property type="evidence" value="ECO:0007669"/>
    <property type="project" value="InterPro"/>
</dbReference>
<dbReference type="PRINTS" id="PR00370">
    <property type="entry name" value="FMOXYGENASE"/>
</dbReference>
<name>W7TNR6_9STRA</name>
<dbReference type="InterPro" id="IPR000960">
    <property type="entry name" value="Flavin_mOase"/>
</dbReference>
<feature type="region of interest" description="Disordered" evidence="6">
    <location>
        <begin position="570"/>
        <end position="591"/>
    </location>
</feature>
<accession>W7TNR6</accession>